<name>A0AA36MXZ5_9DINO</name>
<comment type="caution">
    <text evidence="2">The sequence shown here is derived from an EMBL/GenBank/DDBJ whole genome shotgun (WGS) entry which is preliminary data.</text>
</comment>
<dbReference type="PANTHER" id="PTHR43796:SF2">
    <property type="entry name" value="CARBOXYNORSPERMIDINE SYNTHASE"/>
    <property type="match status" value="1"/>
</dbReference>
<sequence>MDALPCGQVCGVRAASEAWSACGWVRSLPRAGFSRNGNDWRTSAAAGLVSTLCVRRASRARCARCARHAAKTRVVLLGGAGRIGTAAAVHLLRRSPNPLEVVLAGRSEAKGQRAQEEVLSEAGMSLKLGHQVSFRQVDWRDEGALAPLLRGADCVLHTAGPFDEPVVLKTAIRERVPVYVDVADPIGRYLDKAETMDAAAMEANCMALCGAGAFPGFSNVLAVECASRILTSGARELRDVDFSYFTSGLGGSGAVNLLITNLGFGEPVPVYRDGRYAPQMTAGGEMRQVDFFLDEADPAFREVGRRDVWSWPFPEAYTVPRSIHIQGDSSTGMGTAPGIWNHILVALVSLLPRDLWRNRSFSEALAWFSLPMVWATDQFVKETHAMRVEVSGSEWRCVAVQAHRSFRRCVAQSAAEFALHLLQRREGDWRPGVYMPELLAEDEAARAELLKRFSSTEGTISCGFKLTSESQERLTKD</sequence>
<evidence type="ECO:0000313" key="2">
    <source>
        <dbReference type="EMBL" id="CAJ1384689.1"/>
    </source>
</evidence>
<dbReference type="SUPFAM" id="SSF51735">
    <property type="entry name" value="NAD(P)-binding Rossmann-fold domains"/>
    <property type="match status" value="1"/>
</dbReference>
<accession>A0AA36MXZ5</accession>
<dbReference type="Pfam" id="PF03435">
    <property type="entry name" value="Sacchrp_dh_NADP"/>
    <property type="match status" value="1"/>
</dbReference>
<reference evidence="2" key="1">
    <citation type="submission" date="2023-08" db="EMBL/GenBank/DDBJ databases">
        <authorList>
            <person name="Chen Y."/>
            <person name="Shah S."/>
            <person name="Dougan E. K."/>
            <person name="Thang M."/>
            <person name="Chan C."/>
        </authorList>
    </citation>
    <scope>NUCLEOTIDE SEQUENCE</scope>
</reference>
<dbReference type="InterPro" id="IPR036291">
    <property type="entry name" value="NAD(P)-bd_dom_sf"/>
</dbReference>
<feature type="domain" description="Saccharopine dehydrogenase NADP binding" evidence="1">
    <location>
        <begin position="74"/>
        <end position="183"/>
    </location>
</feature>
<dbReference type="InterPro" id="IPR005097">
    <property type="entry name" value="Sacchrp_dh_NADP-bd"/>
</dbReference>
<dbReference type="EMBL" id="CAUJNA010001137">
    <property type="protein sequence ID" value="CAJ1384689.1"/>
    <property type="molecule type" value="Genomic_DNA"/>
</dbReference>
<organism evidence="2 3">
    <name type="scientific">Effrenium voratum</name>
    <dbReference type="NCBI Taxonomy" id="2562239"/>
    <lineage>
        <taxon>Eukaryota</taxon>
        <taxon>Sar</taxon>
        <taxon>Alveolata</taxon>
        <taxon>Dinophyceae</taxon>
        <taxon>Suessiales</taxon>
        <taxon>Symbiodiniaceae</taxon>
        <taxon>Effrenium</taxon>
    </lineage>
</organism>
<evidence type="ECO:0000313" key="3">
    <source>
        <dbReference type="Proteomes" id="UP001178507"/>
    </source>
</evidence>
<proteinExistence type="predicted"/>
<evidence type="ECO:0000259" key="1">
    <source>
        <dbReference type="Pfam" id="PF03435"/>
    </source>
</evidence>
<protein>
    <recommendedName>
        <fullName evidence="1">Saccharopine dehydrogenase NADP binding domain-containing protein</fullName>
    </recommendedName>
</protein>
<dbReference type="PANTHER" id="PTHR43796">
    <property type="entry name" value="CARBOXYNORSPERMIDINE SYNTHASE"/>
    <property type="match status" value="1"/>
</dbReference>
<keyword evidence="3" id="KW-1185">Reference proteome</keyword>
<dbReference type="Proteomes" id="UP001178507">
    <property type="component" value="Unassembled WGS sequence"/>
</dbReference>
<dbReference type="AlphaFoldDB" id="A0AA36MXZ5"/>
<dbReference type="Gene3D" id="3.40.50.720">
    <property type="entry name" value="NAD(P)-binding Rossmann-like Domain"/>
    <property type="match status" value="1"/>
</dbReference>
<gene>
    <name evidence="2" type="ORF">EVOR1521_LOCUS11500</name>
</gene>